<organism evidence="5 6">
    <name type="scientific">Campylobacter mucosalis CCUG 21559</name>
    <dbReference type="NCBI Taxonomy" id="1032067"/>
    <lineage>
        <taxon>Bacteria</taxon>
        <taxon>Pseudomonadati</taxon>
        <taxon>Campylobacterota</taxon>
        <taxon>Epsilonproteobacteria</taxon>
        <taxon>Campylobacterales</taxon>
        <taxon>Campylobacteraceae</taxon>
        <taxon>Campylobacter</taxon>
    </lineage>
</organism>
<evidence type="ECO:0000313" key="5">
    <source>
        <dbReference type="EMBL" id="QCD43872.1"/>
    </source>
</evidence>
<comment type="similarity">
    <text evidence="1">Belongs to the acetyltransferase family.</text>
</comment>
<dbReference type="PROSITE" id="PS51186">
    <property type="entry name" value="GNAT"/>
    <property type="match status" value="1"/>
</dbReference>
<sequence>MQIRKATIDDAKAIIALIKELAEYENLSEAVDIDENVFISHIFKRELAHVLVALNDENIVGYALFFYSFSTFLGRSGIYLEDLYVKKEFRGRGIGLNFIKELAKICRDEGLGRLEWECLDWNEPSINFYENLGAKRQNGWIKFRMTKDEIKRI</sequence>
<evidence type="ECO:0000313" key="6">
    <source>
        <dbReference type="Proteomes" id="UP000503264"/>
    </source>
</evidence>
<dbReference type="InterPro" id="IPR051016">
    <property type="entry name" value="Diverse_Substrate_AcTransf"/>
</dbReference>
<protein>
    <submittedName>
        <fullName evidence="5">Putative acetyltransferase</fullName>
    </submittedName>
</protein>
<dbReference type="EMBL" id="CP012542">
    <property type="protein sequence ID" value="QCD43872.1"/>
    <property type="molecule type" value="Genomic_DNA"/>
</dbReference>
<dbReference type="AlphaFoldDB" id="A0A6G5QE01"/>
<dbReference type="FunFam" id="3.40.630.30:FF:000064">
    <property type="entry name" value="GNAT family acetyltransferase"/>
    <property type="match status" value="1"/>
</dbReference>
<dbReference type="GO" id="GO:0008080">
    <property type="term" value="F:N-acetyltransferase activity"/>
    <property type="evidence" value="ECO:0007669"/>
    <property type="project" value="TreeGrafter"/>
</dbReference>
<proteinExistence type="inferred from homology"/>
<dbReference type="CDD" id="cd04301">
    <property type="entry name" value="NAT_SF"/>
    <property type="match status" value="1"/>
</dbReference>
<dbReference type="RefSeq" id="WP_171993215.1">
    <property type="nucleotide sequence ID" value="NZ_CP012542.1"/>
</dbReference>
<evidence type="ECO:0000256" key="1">
    <source>
        <dbReference type="ARBA" id="ARBA00008694"/>
    </source>
</evidence>
<dbReference type="PANTHER" id="PTHR10545">
    <property type="entry name" value="DIAMINE N-ACETYLTRANSFERASE"/>
    <property type="match status" value="1"/>
</dbReference>
<evidence type="ECO:0000256" key="2">
    <source>
        <dbReference type="ARBA" id="ARBA00022679"/>
    </source>
</evidence>
<dbReference type="InterPro" id="IPR000182">
    <property type="entry name" value="GNAT_dom"/>
</dbReference>
<keyword evidence="3" id="KW-0012">Acyltransferase</keyword>
<gene>
    <name evidence="5" type="ORF">CMUC_0046</name>
</gene>
<keyword evidence="2 5" id="KW-0808">Transferase</keyword>
<keyword evidence="6" id="KW-1185">Reference proteome</keyword>
<evidence type="ECO:0000259" key="4">
    <source>
        <dbReference type="PROSITE" id="PS51186"/>
    </source>
</evidence>
<reference evidence="5 6" key="1">
    <citation type="submission" date="2016-07" db="EMBL/GenBank/DDBJ databases">
        <title>Comparative genomics of the Campylobacter concisus group.</title>
        <authorList>
            <person name="Miller W.G."/>
            <person name="Yee E."/>
            <person name="Chapman M.H."/>
            <person name="Huynh S."/>
            <person name="Bono J.L."/>
            <person name="On S.L.W."/>
            <person name="StLeger J."/>
            <person name="Foster G."/>
            <person name="Parker C.T."/>
        </authorList>
    </citation>
    <scope>NUCLEOTIDE SEQUENCE [LARGE SCALE GENOMIC DNA]</scope>
    <source>
        <strain evidence="5 6">CCUG 21559</strain>
    </source>
</reference>
<dbReference type="SUPFAM" id="SSF55729">
    <property type="entry name" value="Acyl-CoA N-acyltransferases (Nat)"/>
    <property type="match status" value="1"/>
</dbReference>
<dbReference type="Gene3D" id="3.40.630.30">
    <property type="match status" value="1"/>
</dbReference>
<evidence type="ECO:0000256" key="3">
    <source>
        <dbReference type="ARBA" id="ARBA00023315"/>
    </source>
</evidence>
<dbReference type="Proteomes" id="UP000503264">
    <property type="component" value="Chromosome"/>
</dbReference>
<accession>A0A6G5QE01</accession>
<dbReference type="InterPro" id="IPR016181">
    <property type="entry name" value="Acyl_CoA_acyltransferase"/>
</dbReference>
<dbReference type="Pfam" id="PF00583">
    <property type="entry name" value="Acetyltransf_1"/>
    <property type="match status" value="1"/>
</dbReference>
<name>A0A6G5QE01_9BACT</name>
<dbReference type="PANTHER" id="PTHR10545:SF29">
    <property type="entry name" value="GH14572P-RELATED"/>
    <property type="match status" value="1"/>
</dbReference>
<feature type="domain" description="N-acetyltransferase" evidence="4">
    <location>
        <begin position="1"/>
        <end position="150"/>
    </location>
</feature>